<evidence type="ECO:0000256" key="1">
    <source>
        <dbReference type="SAM" id="MobiDB-lite"/>
    </source>
</evidence>
<dbReference type="Proteomes" id="UP000193067">
    <property type="component" value="Unassembled WGS sequence"/>
</dbReference>
<evidence type="ECO:0000313" key="2">
    <source>
        <dbReference type="EMBL" id="OSD01279.1"/>
    </source>
</evidence>
<evidence type="ECO:0000313" key="3">
    <source>
        <dbReference type="Proteomes" id="UP000193067"/>
    </source>
</evidence>
<dbReference type="EMBL" id="KZ084112">
    <property type="protein sequence ID" value="OSD01279.1"/>
    <property type="molecule type" value="Genomic_DNA"/>
</dbReference>
<dbReference type="AlphaFoldDB" id="A0A1Y2IJE2"/>
<name>A0A1Y2IJE2_TRAC3</name>
<accession>A0A1Y2IJE2</accession>
<protein>
    <submittedName>
        <fullName evidence="2">Uncharacterized protein</fullName>
    </submittedName>
</protein>
<gene>
    <name evidence="2" type="ORF">PYCCODRAFT_532900</name>
</gene>
<proteinExistence type="predicted"/>
<keyword evidence="3" id="KW-1185">Reference proteome</keyword>
<reference evidence="2 3" key="1">
    <citation type="journal article" date="2015" name="Biotechnol. Biofuels">
        <title>Enhanced degradation of softwood versus hardwood by the white-rot fungus Pycnoporus coccineus.</title>
        <authorList>
            <person name="Couturier M."/>
            <person name="Navarro D."/>
            <person name="Chevret D."/>
            <person name="Henrissat B."/>
            <person name="Piumi F."/>
            <person name="Ruiz-Duenas F.J."/>
            <person name="Martinez A.T."/>
            <person name="Grigoriev I.V."/>
            <person name="Riley R."/>
            <person name="Lipzen A."/>
            <person name="Berrin J.G."/>
            <person name="Master E.R."/>
            <person name="Rosso M.N."/>
        </authorList>
    </citation>
    <scope>NUCLEOTIDE SEQUENCE [LARGE SCALE GENOMIC DNA]</scope>
    <source>
        <strain evidence="2 3">BRFM310</strain>
    </source>
</reference>
<organism evidence="2 3">
    <name type="scientific">Trametes coccinea (strain BRFM310)</name>
    <name type="common">Pycnoporus coccineus</name>
    <dbReference type="NCBI Taxonomy" id="1353009"/>
    <lineage>
        <taxon>Eukaryota</taxon>
        <taxon>Fungi</taxon>
        <taxon>Dikarya</taxon>
        <taxon>Basidiomycota</taxon>
        <taxon>Agaricomycotina</taxon>
        <taxon>Agaricomycetes</taxon>
        <taxon>Polyporales</taxon>
        <taxon>Polyporaceae</taxon>
        <taxon>Trametes</taxon>
    </lineage>
</organism>
<sequence length="138" mass="15208">MGWRAARSFVHVWIVCGARALWELCVYYCRPGAFLFFGGPLLIYWAPVSPTLSCASSSACVRFCSAERRLFDVSGAHPSDTGILYIRSMQPSPSMSRKPQEDAVSLEPASGKAYDPACDPEAHAYVSTVQRIRKLSGR</sequence>
<feature type="region of interest" description="Disordered" evidence="1">
    <location>
        <begin position="90"/>
        <end position="115"/>
    </location>
</feature>